<dbReference type="PATRIC" id="fig|1218492.5.peg.1591"/>
<sequence>MKFLNNLSIRLIYSLFIIIIWLGGNCQISQGAKTAATAHPSSDALVNQQLVDNFQQQQQILKTMQIDKPIIQPRDGPRDGVNYPIGTGLTLSDDGETATVSNGEGLLQALWDIPKFKFTGSNFDSNDFQGRQPNAFSKIHKIKVTQNISLPDENISDFFKINTKNTEDRFWLSFHFIYLTHDHLTIDLQGHTLNTGFNDFALSGNTQNTYKEDWTFKNGTIYTSTFWGIVSPNTGNSPNIDLYPNGAPGSDNSWTRITFDNISFFGSQLSHGYGIPRLVFKGNCDVHSVPYYQYGNKVYWSESWGNDINAVDRPNYPVAGSGERYNPGKINDQQNIETGDVVFSENCHYYGETSGGNCIQVTGGGLGVEFQKNATVDLYPHTYHAEGSPVGDTGFGVLITDKNGIVMDENAKLNIHCYNNSDLTIGNDPQDPTKKIKIPLPRWLRSCSPAVYLNSGGYIKYRDKSASINIDTNGPIGNNNTTDYPVSYHPLVYLNGDVTLTHGSFRIAGQNLGDYQSGDGLVNINSTSNIKISKKGDFSVSINDNKTTSTGPISLIKANGPLNILLDNPGNVSLDARGNNNPNTNIVTAGNGGSVKAYDTKLEASGVAPDNQTPVTLNPVKLQKINIPFNGSTIDIGNLFGQSPIPIGSTESGLSDLASKLMAMSLGSTAKEFNYLKFSGLSGPYIDTQFTNNYQQSNQTPVIYPDQPIIKHLINDADDPSQGAATFQPLPPLLTLALKKNLSTSTIDLANTQTAGTARWWSSLPGASAFQIRSFSNSSFSKPEMILPNQIDGEGELQLPGDYPSAANPLLNYLNVPDFSTSYPQTQVWDSTNTNLSLNMTDFIKYYNEKTGSNIKLASGDKILLSVVSNFQHSPTITTDIDNLLLGLTNTNPHTYLLGEKLNVPVKYQDADTAATKIDLTGNAYNSSNAKINSSAYKQTISESNGKKGNYNWIIPGLTSNTGDYQFKFSGQNDANGKYPWLDTDLPVTYNYHVANLPAYTGTISMTGVSNTNTVTQAVHKTTTSFVPQGSAPLSYVQYDPGALANAVDFSNDRYFAQITASCPGHPDAAIKLNSDPQHKYQAQEFWPGLTQFPANTTFTITSYVKVTGQPHQLVTLGPAKLLSSDDSNVNYTLGTSNTFQATIEPGTLSLTVPSKMDFGKVMVNLQKTQVPIAKLTGALQITNSDNQAHHANLAANISSLTPNNPLTNIQAPFYLIYKTSSNQTLTGTSLINMFDGNVPTSGLNLSQNWYSYADGSAEQTAGFFLDFPKSSADLQKLPISQTQYQATIDWVLTEGPD</sequence>
<dbReference type="EMBL" id="JXJQ01000011">
    <property type="protein sequence ID" value="KJY60413.1"/>
    <property type="molecule type" value="Genomic_DNA"/>
</dbReference>
<evidence type="ECO:0000313" key="2">
    <source>
        <dbReference type="EMBL" id="KJY60413.1"/>
    </source>
</evidence>
<reference evidence="2 3" key="1">
    <citation type="submission" date="2015-01" db="EMBL/GenBank/DDBJ databases">
        <title>Comparative genomics of the lactic acid bacteria isolated from the honey bee gut.</title>
        <authorList>
            <person name="Ellegaard K.M."/>
            <person name="Tamarit D."/>
            <person name="Javelind E."/>
            <person name="Olofsson T."/>
            <person name="Andersson S.G."/>
            <person name="Vasquez A."/>
        </authorList>
    </citation>
    <scope>NUCLEOTIDE SEQUENCE [LARGE SCALE GENOMIC DNA]</scope>
    <source>
        <strain evidence="2 3">Bin4</strain>
    </source>
</reference>
<organism evidence="2 3">
    <name type="scientific">Bombilactobacillus mellifer</name>
    <dbReference type="NCBI Taxonomy" id="1218492"/>
    <lineage>
        <taxon>Bacteria</taxon>
        <taxon>Bacillati</taxon>
        <taxon>Bacillota</taxon>
        <taxon>Bacilli</taxon>
        <taxon>Lactobacillales</taxon>
        <taxon>Lactobacillaceae</taxon>
        <taxon>Bombilactobacillus</taxon>
    </lineage>
</organism>
<evidence type="ECO:0000313" key="3">
    <source>
        <dbReference type="Proteomes" id="UP000033558"/>
    </source>
</evidence>
<keyword evidence="1" id="KW-0812">Transmembrane</keyword>
<keyword evidence="1" id="KW-1133">Transmembrane helix</keyword>
<keyword evidence="3" id="KW-1185">Reference proteome</keyword>
<evidence type="ECO:0008006" key="4">
    <source>
        <dbReference type="Google" id="ProtNLM"/>
    </source>
</evidence>
<dbReference type="Proteomes" id="UP000033558">
    <property type="component" value="Unassembled WGS sequence"/>
</dbReference>
<protein>
    <recommendedName>
        <fullName evidence="4">WxL domain-containing protein</fullName>
    </recommendedName>
</protein>
<evidence type="ECO:0000256" key="1">
    <source>
        <dbReference type="SAM" id="Phobius"/>
    </source>
</evidence>
<dbReference type="STRING" id="1218492.JG30_15350"/>
<dbReference type="OrthoDB" id="2326315at2"/>
<comment type="caution">
    <text evidence="2">The sequence shown here is derived from an EMBL/GenBank/DDBJ whole genome shotgun (WGS) entry which is preliminary data.</text>
</comment>
<keyword evidence="1" id="KW-0472">Membrane</keyword>
<name>A0A0F4LQ14_9LACO</name>
<gene>
    <name evidence="2" type="ORF">JG30_15350</name>
</gene>
<dbReference type="HOGENOM" id="CLU_261675_0_0_9"/>
<proteinExistence type="predicted"/>
<dbReference type="RefSeq" id="WP_046317733.1">
    <property type="nucleotide sequence ID" value="NZ_KQ034029.1"/>
</dbReference>
<feature type="transmembrane region" description="Helical" evidence="1">
    <location>
        <begin position="7"/>
        <end position="24"/>
    </location>
</feature>
<accession>A0A0F4LQ14</accession>